<evidence type="ECO:0000259" key="10">
    <source>
        <dbReference type="Pfam" id="PF07730"/>
    </source>
</evidence>
<keyword evidence="4" id="KW-0808">Transferase</keyword>
<keyword evidence="5" id="KW-0547">Nucleotide-binding</keyword>
<dbReference type="Gene3D" id="3.30.565.10">
    <property type="entry name" value="Histidine kinase-like ATPase, C-terminal domain"/>
    <property type="match status" value="1"/>
</dbReference>
<keyword evidence="3" id="KW-0597">Phosphoprotein</keyword>
<protein>
    <recommendedName>
        <fullName evidence="2">histidine kinase</fullName>
        <ecNumber evidence="2">2.7.13.3</ecNumber>
    </recommendedName>
</protein>
<evidence type="ECO:0000313" key="12">
    <source>
        <dbReference type="EMBL" id="MBB5957449.1"/>
    </source>
</evidence>
<accession>A0A841CJH5</accession>
<reference evidence="12 13" key="1">
    <citation type="submission" date="2020-08" db="EMBL/GenBank/DDBJ databases">
        <title>Genomic Encyclopedia of Type Strains, Phase III (KMG-III): the genomes of soil and plant-associated and newly described type strains.</title>
        <authorList>
            <person name="Whitman W."/>
        </authorList>
    </citation>
    <scope>NUCLEOTIDE SEQUENCE [LARGE SCALE GENOMIC DNA]</scope>
    <source>
        <strain evidence="12 13">CECT 8640</strain>
    </source>
</reference>
<dbReference type="Pfam" id="PF07730">
    <property type="entry name" value="HisKA_3"/>
    <property type="match status" value="1"/>
</dbReference>
<dbReference type="RefSeq" id="WP_184692557.1">
    <property type="nucleotide sequence ID" value="NZ_JACHJN010000006.1"/>
</dbReference>
<evidence type="ECO:0000256" key="3">
    <source>
        <dbReference type="ARBA" id="ARBA00022553"/>
    </source>
</evidence>
<evidence type="ECO:0000313" key="13">
    <source>
        <dbReference type="Proteomes" id="UP000547510"/>
    </source>
</evidence>
<name>A0A841CJH5_9PSEU</name>
<dbReference type="InterPro" id="IPR050482">
    <property type="entry name" value="Sensor_HK_TwoCompSys"/>
</dbReference>
<keyword evidence="13" id="KW-1185">Reference proteome</keyword>
<evidence type="ECO:0000256" key="4">
    <source>
        <dbReference type="ARBA" id="ARBA00022679"/>
    </source>
</evidence>
<evidence type="ECO:0000256" key="7">
    <source>
        <dbReference type="ARBA" id="ARBA00022840"/>
    </source>
</evidence>
<dbReference type="PANTHER" id="PTHR24421:SF10">
    <property type="entry name" value="NITRATE_NITRITE SENSOR PROTEIN NARQ"/>
    <property type="match status" value="1"/>
</dbReference>
<evidence type="ECO:0000256" key="9">
    <source>
        <dbReference type="SAM" id="Phobius"/>
    </source>
</evidence>
<feature type="transmembrane region" description="Helical" evidence="9">
    <location>
        <begin position="156"/>
        <end position="184"/>
    </location>
</feature>
<comment type="caution">
    <text evidence="12">The sequence shown here is derived from an EMBL/GenBank/DDBJ whole genome shotgun (WGS) entry which is preliminary data.</text>
</comment>
<feature type="transmembrane region" description="Helical" evidence="9">
    <location>
        <begin position="108"/>
        <end position="136"/>
    </location>
</feature>
<feature type="domain" description="Putative sensor" evidence="11">
    <location>
        <begin position="18"/>
        <end position="195"/>
    </location>
</feature>
<gene>
    <name evidence="12" type="ORF">FHS29_004044</name>
</gene>
<dbReference type="Gene3D" id="1.20.5.1930">
    <property type="match status" value="1"/>
</dbReference>
<dbReference type="GO" id="GO:0016020">
    <property type="term" value="C:membrane"/>
    <property type="evidence" value="ECO:0007669"/>
    <property type="project" value="InterPro"/>
</dbReference>
<proteinExistence type="predicted"/>
<dbReference type="Proteomes" id="UP000547510">
    <property type="component" value="Unassembled WGS sequence"/>
</dbReference>
<dbReference type="GO" id="GO:0005524">
    <property type="term" value="F:ATP binding"/>
    <property type="evidence" value="ECO:0007669"/>
    <property type="project" value="UniProtKB-KW"/>
</dbReference>
<organism evidence="12 13">
    <name type="scientific">Saccharothrix tamanrassetensis</name>
    <dbReference type="NCBI Taxonomy" id="1051531"/>
    <lineage>
        <taxon>Bacteria</taxon>
        <taxon>Bacillati</taxon>
        <taxon>Actinomycetota</taxon>
        <taxon>Actinomycetes</taxon>
        <taxon>Pseudonocardiales</taxon>
        <taxon>Pseudonocardiaceae</taxon>
        <taxon>Saccharothrix</taxon>
    </lineage>
</organism>
<evidence type="ECO:0000256" key="1">
    <source>
        <dbReference type="ARBA" id="ARBA00000085"/>
    </source>
</evidence>
<feature type="domain" description="Signal transduction histidine kinase subgroup 3 dimerisation and phosphoacceptor" evidence="10">
    <location>
        <begin position="222"/>
        <end position="291"/>
    </location>
</feature>
<keyword evidence="9" id="KW-0472">Membrane</keyword>
<dbReference type="PANTHER" id="PTHR24421">
    <property type="entry name" value="NITRATE/NITRITE SENSOR PROTEIN NARX-RELATED"/>
    <property type="match status" value="1"/>
</dbReference>
<dbReference type="EMBL" id="JACHJN010000006">
    <property type="protein sequence ID" value="MBB5957449.1"/>
    <property type="molecule type" value="Genomic_DNA"/>
</dbReference>
<keyword evidence="6 12" id="KW-0418">Kinase</keyword>
<dbReference type="CDD" id="cd16917">
    <property type="entry name" value="HATPase_UhpB-NarQ-NarX-like"/>
    <property type="match status" value="1"/>
</dbReference>
<dbReference type="AlphaFoldDB" id="A0A841CJH5"/>
<dbReference type="GO" id="GO:0000155">
    <property type="term" value="F:phosphorelay sensor kinase activity"/>
    <property type="evidence" value="ECO:0007669"/>
    <property type="project" value="InterPro"/>
</dbReference>
<dbReference type="InterPro" id="IPR036890">
    <property type="entry name" value="HATPase_C_sf"/>
</dbReference>
<dbReference type="InterPro" id="IPR011712">
    <property type="entry name" value="Sig_transdc_His_kin_sub3_dim/P"/>
</dbReference>
<dbReference type="GO" id="GO:0046983">
    <property type="term" value="F:protein dimerization activity"/>
    <property type="evidence" value="ECO:0007669"/>
    <property type="project" value="InterPro"/>
</dbReference>
<evidence type="ECO:0000256" key="6">
    <source>
        <dbReference type="ARBA" id="ARBA00022777"/>
    </source>
</evidence>
<keyword evidence="7" id="KW-0067">ATP-binding</keyword>
<dbReference type="SUPFAM" id="SSF55874">
    <property type="entry name" value="ATPase domain of HSP90 chaperone/DNA topoisomerase II/histidine kinase"/>
    <property type="match status" value="1"/>
</dbReference>
<dbReference type="EC" id="2.7.13.3" evidence="2"/>
<dbReference type="Pfam" id="PF13796">
    <property type="entry name" value="Sensor"/>
    <property type="match status" value="1"/>
</dbReference>
<feature type="transmembrane region" description="Helical" evidence="9">
    <location>
        <begin position="42"/>
        <end position="66"/>
    </location>
</feature>
<evidence type="ECO:0000256" key="2">
    <source>
        <dbReference type="ARBA" id="ARBA00012438"/>
    </source>
</evidence>
<evidence type="ECO:0000259" key="11">
    <source>
        <dbReference type="Pfam" id="PF13796"/>
    </source>
</evidence>
<comment type="catalytic activity">
    <reaction evidence="1">
        <text>ATP + protein L-histidine = ADP + protein N-phospho-L-histidine.</text>
        <dbReference type="EC" id="2.7.13.3"/>
    </reaction>
</comment>
<evidence type="ECO:0000256" key="5">
    <source>
        <dbReference type="ARBA" id="ARBA00022741"/>
    </source>
</evidence>
<keyword evidence="9" id="KW-1133">Transmembrane helix</keyword>
<feature type="transmembrane region" description="Helical" evidence="9">
    <location>
        <begin position="15"/>
        <end position="36"/>
    </location>
</feature>
<keyword evidence="8" id="KW-0902">Two-component regulatory system</keyword>
<evidence type="ECO:0000256" key="8">
    <source>
        <dbReference type="ARBA" id="ARBA00023012"/>
    </source>
</evidence>
<keyword evidence="9" id="KW-0812">Transmembrane</keyword>
<dbReference type="InterPro" id="IPR025828">
    <property type="entry name" value="Put_sensor_dom"/>
</dbReference>
<sequence length="420" mass="43994">MDIRRFLGTPAPWRAWLYVATGALVGFPTLFAVVVLTGLGMALSPVLVGLPILAALGLSGLVVGAVERRRLGLLGDVPPRSPHRTLRNTGVREWARTRAGEAATGREFAYTVLFATGLWLLDYVAAVVPVVSLLLLGAPVAYALSDGDAVYLGFALASWGSALLVAAVAVPALLLGACLVAGVARLHARVARALLTGPDGEPDDDMESIRSNGRLLDAFDAERRRIERDLHDGAQQRLVALTMLLDLARMRAGELPGLDRELADLLARAHADATTTLAELRELVQGIHPHVLGERGLPAAVDELVTRHPTSVRVRLPGLGRLPSTVESTAFFVVSEALTNVAKHSAGQAWVHGHLAGDLLVVEVGDAGAGGADPERGSGLRGIADRVAAVGGRAMLSSPPGGPTVVRVEIPCLPGEVVRP</sequence>